<name>A0A0G1YGE6_9BACT</name>
<protein>
    <recommendedName>
        <fullName evidence="6">Adenylate kinase</fullName>
        <ecNumber evidence="6">2.7.4.3</ecNumber>
    </recommendedName>
</protein>
<evidence type="ECO:0000256" key="3">
    <source>
        <dbReference type="ARBA" id="ARBA00022741"/>
    </source>
</evidence>
<dbReference type="Pfam" id="PF00406">
    <property type="entry name" value="ADK"/>
    <property type="match status" value="1"/>
</dbReference>
<comment type="catalytic activity">
    <reaction evidence="6">
        <text>AMP + ATP = 2 ADP</text>
        <dbReference type="Rhea" id="RHEA:12973"/>
        <dbReference type="ChEBI" id="CHEBI:30616"/>
        <dbReference type="ChEBI" id="CHEBI:456215"/>
        <dbReference type="ChEBI" id="CHEBI:456216"/>
        <dbReference type="EC" id="2.7.4.3"/>
    </reaction>
</comment>
<dbReference type="InterPro" id="IPR000850">
    <property type="entry name" value="Adenylat/UMP-CMP_kin"/>
</dbReference>
<keyword evidence="4 5" id="KW-0418">Kinase</keyword>
<evidence type="ECO:0000256" key="4">
    <source>
        <dbReference type="ARBA" id="ARBA00022777"/>
    </source>
</evidence>
<dbReference type="EMBL" id="LCPV01000060">
    <property type="protein sequence ID" value="KKW05474.1"/>
    <property type="molecule type" value="Genomic_DNA"/>
</dbReference>
<keyword evidence="3 6" id="KW-0547">Nucleotide-binding</keyword>
<dbReference type="SUPFAM" id="SSF52540">
    <property type="entry name" value="P-loop containing nucleoside triphosphate hydrolases"/>
    <property type="match status" value="1"/>
</dbReference>
<comment type="caution">
    <text evidence="7">The sequence shown here is derived from an EMBL/GenBank/DDBJ whole genome shotgun (WGS) entry which is preliminary data.</text>
</comment>
<evidence type="ECO:0000313" key="8">
    <source>
        <dbReference type="Proteomes" id="UP000034589"/>
    </source>
</evidence>
<comment type="similarity">
    <text evidence="5">Belongs to the adenylate kinase family.</text>
</comment>
<evidence type="ECO:0000256" key="2">
    <source>
        <dbReference type="ARBA" id="ARBA00022727"/>
    </source>
</evidence>
<comment type="subcellular location">
    <subcellularLocation>
        <location evidence="6">Cytoplasm</location>
    </subcellularLocation>
</comment>
<proteinExistence type="inferred from homology"/>
<accession>A0A0G1YGE6</accession>
<evidence type="ECO:0000313" key="7">
    <source>
        <dbReference type="EMBL" id="KKW05474.1"/>
    </source>
</evidence>
<keyword evidence="2" id="KW-0545">Nucleotide biosynthesis</keyword>
<gene>
    <name evidence="7" type="ORF">UY39_C0060G0009</name>
</gene>
<dbReference type="Gene3D" id="3.40.50.300">
    <property type="entry name" value="P-loop containing nucleotide triphosphate hydrolases"/>
    <property type="match status" value="1"/>
</dbReference>
<dbReference type="PRINTS" id="PR00094">
    <property type="entry name" value="ADENYLTKNASE"/>
</dbReference>
<keyword evidence="6" id="KW-0067">ATP-binding</keyword>
<keyword evidence="1 5" id="KW-0808">Transferase</keyword>
<dbReference type="GO" id="GO:0004017">
    <property type="term" value="F:AMP kinase activity"/>
    <property type="evidence" value="ECO:0007669"/>
    <property type="project" value="UniProtKB-EC"/>
</dbReference>
<dbReference type="InterPro" id="IPR027417">
    <property type="entry name" value="P-loop_NTPase"/>
</dbReference>
<comment type="subunit">
    <text evidence="6">Monomer.</text>
</comment>
<evidence type="ECO:0000256" key="1">
    <source>
        <dbReference type="ARBA" id="ARBA00022679"/>
    </source>
</evidence>
<dbReference type="Proteomes" id="UP000034589">
    <property type="component" value="Unassembled WGS sequence"/>
</dbReference>
<dbReference type="PANTHER" id="PTHR23359">
    <property type="entry name" value="NUCLEOTIDE KINASE"/>
    <property type="match status" value="1"/>
</dbReference>
<sequence>MPPITVVFFGISGSGKGTQADMLERFLGKRDPSRSVTRAEMGSLAREFMKTDTSLAKRTTDIVSSGGLLPSFIPVYLLTDVINRSFTGSEHLILDGTCRRLDQSRAADDIARFYGRSSLHALMITLSKDAARTRLIGRGRHDDATEEALERRFAWFEKLVMK</sequence>
<dbReference type="GO" id="GO:0005737">
    <property type="term" value="C:cytoplasm"/>
    <property type="evidence" value="ECO:0007669"/>
    <property type="project" value="UniProtKB-SubCell"/>
</dbReference>
<evidence type="ECO:0000256" key="5">
    <source>
        <dbReference type="RuleBase" id="RU003330"/>
    </source>
</evidence>
<dbReference type="EC" id="2.7.4.3" evidence="6"/>
<dbReference type="AlphaFoldDB" id="A0A0G1YGE6"/>
<reference evidence="7 8" key="1">
    <citation type="journal article" date="2015" name="Nature">
        <title>rRNA introns, odd ribosomes, and small enigmatic genomes across a large radiation of phyla.</title>
        <authorList>
            <person name="Brown C.T."/>
            <person name="Hug L.A."/>
            <person name="Thomas B.C."/>
            <person name="Sharon I."/>
            <person name="Castelle C.J."/>
            <person name="Singh A."/>
            <person name="Wilkins M.J."/>
            <person name="Williams K.H."/>
            <person name="Banfield J.F."/>
        </authorList>
    </citation>
    <scope>NUCLEOTIDE SEQUENCE [LARGE SCALE GENOMIC DNA]</scope>
</reference>
<organism evidence="7 8">
    <name type="scientific">Candidatus Kaiserbacteria bacterium GW2011_GWC2_49_12</name>
    <dbReference type="NCBI Taxonomy" id="1618675"/>
    <lineage>
        <taxon>Bacteria</taxon>
        <taxon>Candidatus Kaiseribacteriota</taxon>
    </lineage>
</organism>
<dbReference type="GO" id="GO:0005524">
    <property type="term" value="F:ATP binding"/>
    <property type="evidence" value="ECO:0007669"/>
    <property type="project" value="UniProtKB-KW"/>
</dbReference>
<evidence type="ECO:0000256" key="6">
    <source>
        <dbReference type="RuleBase" id="RU003331"/>
    </source>
</evidence>